<feature type="compositionally biased region" description="Polar residues" evidence="1">
    <location>
        <begin position="1"/>
        <end position="15"/>
    </location>
</feature>
<feature type="region of interest" description="Disordered" evidence="1">
    <location>
        <begin position="1"/>
        <end position="36"/>
    </location>
</feature>
<comment type="caution">
    <text evidence="2">The sequence shown here is derived from an EMBL/GenBank/DDBJ whole genome shotgun (WGS) entry which is preliminary data.</text>
</comment>
<dbReference type="EMBL" id="JAPDRK010000021">
    <property type="protein sequence ID" value="KAJ9603501.1"/>
    <property type="molecule type" value="Genomic_DNA"/>
</dbReference>
<feature type="region of interest" description="Disordered" evidence="1">
    <location>
        <begin position="50"/>
        <end position="111"/>
    </location>
</feature>
<evidence type="ECO:0000313" key="3">
    <source>
        <dbReference type="Proteomes" id="UP001172673"/>
    </source>
</evidence>
<evidence type="ECO:0000313" key="2">
    <source>
        <dbReference type="EMBL" id="KAJ9603501.1"/>
    </source>
</evidence>
<proteinExistence type="predicted"/>
<feature type="compositionally biased region" description="Low complexity" evidence="1">
    <location>
        <begin position="90"/>
        <end position="101"/>
    </location>
</feature>
<organism evidence="2 3">
    <name type="scientific">Cladophialophora chaetospira</name>
    <dbReference type="NCBI Taxonomy" id="386627"/>
    <lineage>
        <taxon>Eukaryota</taxon>
        <taxon>Fungi</taxon>
        <taxon>Dikarya</taxon>
        <taxon>Ascomycota</taxon>
        <taxon>Pezizomycotina</taxon>
        <taxon>Eurotiomycetes</taxon>
        <taxon>Chaetothyriomycetidae</taxon>
        <taxon>Chaetothyriales</taxon>
        <taxon>Herpotrichiellaceae</taxon>
        <taxon>Cladophialophora</taxon>
    </lineage>
</organism>
<protein>
    <submittedName>
        <fullName evidence="2">Uncharacterized protein</fullName>
    </submittedName>
</protein>
<sequence>MPRTPSRTGRSSTPADTGAAGTRSTQLRTVPERPSSDFLRQFAFVEGLKSKAERKKTRSWVTTQHYRRKRFEQSKAKEEDVEFEGKGQRRSTPSSRPGGSARSDDDRPPLAAEKGCAQSWLAMTEINGTSFLQRLLGSGRADPFNSYPVEATRDVHELVDHFYFVIPSLIHTYWQRAARRPRACWDLFNLYRMHEIPFLGMLHHAAHHLASMRGKHDSLQIIEFKQRSLAAVNRSLQRLEGPCDDWTLIGVGLLANAERVWGDRGIARMHWGALKRLLLERGGFPGVQHNPSMHTKLVWSFIALSWPTADGNPAYVDSFAEHTIAAPDSSVPDSPDAFRHSCEEFARFFNIRKNQVLGTLPSTPAQQKGLKTHHYRTTMFQEGSELQNALSNHEIGYKNPDKRRALDNCRMACLIHLNLIMADYGDFSTATEEFLRDLQEILDKDDDDSSLSAEHLLWTLLAAFPPKDHYERIWRMCRLVGVAKRTRAHTWIAIENALLAFLRLPDTIDGLEAVVSGWNREEFLKEVQRIDEAGSMAASFHQEYGREIPCSEGCQICPLKPTTF</sequence>
<reference evidence="2" key="1">
    <citation type="submission" date="2022-10" db="EMBL/GenBank/DDBJ databases">
        <title>Culturing micro-colonial fungi from biological soil crusts in the Mojave desert and describing Neophaeococcomyces mojavensis, and introducing the new genera and species Taxawa tesnikishii.</title>
        <authorList>
            <person name="Kurbessoian T."/>
            <person name="Stajich J.E."/>
        </authorList>
    </citation>
    <scope>NUCLEOTIDE SEQUENCE</scope>
    <source>
        <strain evidence="2">TK_41</strain>
    </source>
</reference>
<evidence type="ECO:0000256" key="1">
    <source>
        <dbReference type="SAM" id="MobiDB-lite"/>
    </source>
</evidence>
<dbReference type="PANTHER" id="PTHR37540">
    <property type="entry name" value="TRANSCRIPTION FACTOR (ACR-2), PUTATIVE-RELATED-RELATED"/>
    <property type="match status" value="1"/>
</dbReference>
<keyword evidence="3" id="KW-1185">Reference proteome</keyword>
<accession>A0AA39CCS5</accession>
<dbReference type="PANTHER" id="PTHR37540:SF10">
    <property type="entry name" value="SIGMA-70 REGION 2 FAMILY PROTEIN"/>
    <property type="match status" value="1"/>
</dbReference>
<dbReference type="Proteomes" id="UP001172673">
    <property type="component" value="Unassembled WGS sequence"/>
</dbReference>
<dbReference type="AlphaFoldDB" id="A0AA39CCS5"/>
<feature type="compositionally biased region" description="Basic and acidic residues" evidence="1">
    <location>
        <begin position="71"/>
        <end position="87"/>
    </location>
</feature>
<gene>
    <name evidence="2" type="ORF">H2200_011687</name>
</gene>
<name>A0AA39CCS5_9EURO</name>